<proteinExistence type="predicted"/>
<sequence length="177" mass="19513">MKALLIDPDTQTVTVQDYDGQPHSLYTLFGSLLVDSNALLNAHMVYSGGEAFEKGQKGFFLGEKLLFGKTLVVGMADIEEVDATIEAETLQQLVRYDLPAFYRKAIALLPSDFAFDQSCALAGMEGATVEWVFYAFSLADDATQSYFLDELEKTVSGDGEVHPYLEKMGNLALRSMQ</sequence>
<evidence type="ECO:0000313" key="2">
    <source>
        <dbReference type="Proteomes" id="UP001447842"/>
    </source>
</evidence>
<organism evidence="1 2">
    <name type="scientific">Sulfurimonas diazotrophicus</name>
    <dbReference type="NCBI Taxonomy" id="3131939"/>
    <lineage>
        <taxon>Bacteria</taxon>
        <taxon>Pseudomonadati</taxon>
        <taxon>Campylobacterota</taxon>
        <taxon>Epsilonproteobacteria</taxon>
        <taxon>Campylobacterales</taxon>
        <taxon>Sulfurimonadaceae</taxon>
        <taxon>Sulfurimonas</taxon>
    </lineage>
</organism>
<name>A0ABZ3H5T8_9BACT</name>
<evidence type="ECO:0000313" key="1">
    <source>
        <dbReference type="EMBL" id="XAU13901.1"/>
    </source>
</evidence>
<dbReference type="Proteomes" id="UP001447842">
    <property type="component" value="Chromosome"/>
</dbReference>
<dbReference type="EMBL" id="CP147920">
    <property type="protein sequence ID" value="XAU13901.1"/>
    <property type="molecule type" value="Genomic_DNA"/>
</dbReference>
<keyword evidence="2" id="KW-1185">Reference proteome</keyword>
<dbReference type="RefSeq" id="WP_345971715.1">
    <property type="nucleotide sequence ID" value="NZ_CP147920.1"/>
</dbReference>
<protein>
    <submittedName>
        <fullName evidence="1">Uncharacterized protein</fullName>
    </submittedName>
</protein>
<gene>
    <name evidence="1" type="ORF">WCY31_06480</name>
</gene>
<reference evidence="1 2" key="1">
    <citation type="submission" date="2024-03" db="EMBL/GenBank/DDBJ databases">
        <title>Sulfurimonas sp. HSL3-1.</title>
        <authorList>
            <person name="Wang S."/>
        </authorList>
    </citation>
    <scope>NUCLEOTIDE SEQUENCE [LARGE SCALE GENOMIC DNA]</scope>
    <source>
        <strain evidence="1 2">HSL3-1</strain>
    </source>
</reference>
<accession>A0ABZ3H5T8</accession>